<dbReference type="AlphaFoldDB" id="A0A1L7WFS1"/>
<dbReference type="GO" id="GO:0005634">
    <property type="term" value="C:nucleus"/>
    <property type="evidence" value="ECO:0007669"/>
    <property type="project" value="UniProtKB-SubCell"/>
</dbReference>
<feature type="compositionally biased region" description="Polar residues" evidence="10">
    <location>
        <begin position="637"/>
        <end position="646"/>
    </location>
</feature>
<dbReference type="InterPro" id="IPR000679">
    <property type="entry name" value="Znf_GATA"/>
</dbReference>
<dbReference type="PANTHER" id="PTHR10071:SF281">
    <property type="entry name" value="BOX A-BINDING FACTOR-RELATED"/>
    <property type="match status" value="1"/>
</dbReference>
<gene>
    <name evidence="12" type="ORF">PAC_01500</name>
</gene>
<dbReference type="PRINTS" id="PR00619">
    <property type="entry name" value="GATAZNFINGER"/>
</dbReference>
<evidence type="ECO:0000313" key="13">
    <source>
        <dbReference type="Proteomes" id="UP000184330"/>
    </source>
</evidence>
<dbReference type="InterPro" id="IPR013088">
    <property type="entry name" value="Znf_NHR/GATA"/>
</dbReference>
<keyword evidence="4" id="KW-0862">Zinc</keyword>
<feature type="compositionally biased region" description="Basic and acidic residues" evidence="10">
    <location>
        <begin position="606"/>
        <end position="616"/>
    </location>
</feature>
<keyword evidence="6" id="KW-0534">Nitrate assimilation</keyword>
<feature type="region of interest" description="Disordered" evidence="10">
    <location>
        <begin position="738"/>
        <end position="903"/>
    </location>
</feature>
<reference evidence="12 13" key="1">
    <citation type="submission" date="2016-03" db="EMBL/GenBank/DDBJ databases">
        <authorList>
            <person name="Ploux O."/>
        </authorList>
    </citation>
    <scope>NUCLEOTIDE SEQUENCE [LARGE SCALE GENOMIC DNA]</scope>
    <source>
        <strain evidence="12 13">UAMH 11012</strain>
    </source>
</reference>
<evidence type="ECO:0000256" key="2">
    <source>
        <dbReference type="ARBA" id="ARBA00022723"/>
    </source>
</evidence>
<evidence type="ECO:0000256" key="6">
    <source>
        <dbReference type="ARBA" id="ARBA00023063"/>
    </source>
</evidence>
<dbReference type="EMBL" id="FJOG01000002">
    <property type="protein sequence ID" value="CZR51623.1"/>
    <property type="molecule type" value="Genomic_DNA"/>
</dbReference>
<feature type="compositionally biased region" description="Low complexity" evidence="10">
    <location>
        <begin position="819"/>
        <end position="837"/>
    </location>
</feature>
<evidence type="ECO:0000313" key="12">
    <source>
        <dbReference type="EMBL" id="CZR51623.1"/>
    </source>
</evidence>
<name>A0A1L7WFS1_9HELO</name>
<sequence>MTAGASGEAQSNQTASSSTSITEHDFRFPRRPTSQKSGEASSSTVTPQPPGATTNTDTNTRESSATALGKLDFSTGNSARKELLRETIFPTWKDDAAGEELDSPDEMQRKDPLATQIWRLYSKTKKQLPNQERMENLTWRMMAMSLRKRKQEEAARLSKQNSMPAPSGIAQLRKSSDQTPTNAPAENPDPMNLDDFIFADNISTPAGLGMSPSPDIAKKEPEKSSNAVASAIPIKMRKESSQFAVPQSVPVPHHNPRSNEEFNYVQRHVRKTSIDERRPRKRPADFSPQVPAVNSIMIPNDPDHEADLNDYSLDQPHPPEMHHQSHHGLPFHIDTFNMEHDPIITSAGPFQQNFSFSPSHSPLVQHGPFSAMYNNASMPSSSLNSNDYYSPPGSAYPSAVSTPQPIPEEGQMYFQHGLDMRHQRPHTFSHGPSSLSNSMAPQYMYNANGGSMFTAVTSAGPSNSYTSPGSFMNQHIDPTQVFQSDHPARSPGVNMGHENVFTFGGDSDNEDEEGAAFADRTLMMQHDFAQSPMEDPNMEMGPGGLQWDATLPGQFNTQAARYPGGPPRKQVTIGGTNDMPPSSLEWDGSGGSLGRVHSSTQSVSDNRSRNGSDRRQKIPRTASTPNVMGRNGMFDTMDSNNPNSPDAANMSGFSSVAPSRPSSPGGSKHGSSTNLAAAAQGENGVPTTCTNCFTQTTPLWRRNPEGHPLCNACGLFLKLHGVVRPLSLKTDVIKKRNRGSGASLPVGGSGGAATRASKKMGAQPPTSGPNTRKNSIVTPTTSTAPPTQATTPTSVRARSVNESQSPPSVSGSGGGGGSTASTPTSYHGSAGSSVGTTGVSGGKGVVPIAAAPPKATPGPGAASSVPRPTVAMAPKRQRRHSKSVSAIESMDVDSPENSTGSNEAAKAMGMGMMGSGGSMANMGLANGFGMTQRPMGPGMVQGMGGMNGPPPGMVMGQNGVGGAGTGPQEWEWLTMSL</sequence>
<dbReference type="GO" id="GO:0000981">
    <property type="term" value="F:DNA-binding transcription factor activity, RNA polymerase II-specific"/>
    <property type="evidence" value="ECO:0007669"/>
    <property type="project" value="TreeGrafter"/>
</dbReference>
<dbReference type="Gene3D" id="3.30.50.10">
    <property type="entry name" value="Erythroid Transcription Factor GATA-1, subunit A"/>
    <property type="match status" value="1"/>
</dbReference>
<feature type="compositionally biased region" description="Low complexity" evidence="10">
    <location>
        <begin position="778"/>
        <end position="794"/>
    </location>
</feature>
<dbReference type="PROSITE" id="PS50114">
    <property type="entry name" value="GATA_ZN_FINGER_2"/>
    <property type="match status" value="1"/>
</dbReference>
<feature type="region of interest" description="Disordered" evidence="10">
    <location>
        <begin position="556"/>
        <end position="674"/>
    </location>
</feature>
<feature type="domain" description="GATA-type" evidence="11">
    <location>
        <begin position="683"/>
        <end position="736"/>
    </location>
</feature>
<comment type="subcellular location">
    <subcellularLocation>
        <location evidence="1">Nucleus</location>
    </subcellularLocation>
</comment>
<dbReference type="GO" id="GO:0000978">
    <property type="term" value="F:RNA polymerase II cis-regulatory region sequence-specific DNA binding"/>
    <property type="evidence" value="ECO:0007669"/>
    <property type="project" value="TreeGrafter"/>
</dbReference>
<feature type="compositionally biased region" description="Low complexity" evidence="10">
    <location>
        <begin position="9"/>
        <end position="20"/>
    </location>
</feature>
<evidence type="ECO:0000256" key="3">
    <source>
        <dbReference type="ARBA" id="ARBA00022771"/>
    </source>
</evidence>
<dbReference type="FunFam" id="3.30.50.10:FF:000007">
    <property type="entry name" value="Nitrogen regulatory AreA, N-terminal"/>
    <property type="match status" value="1"/>
</dbReference>
<keyword evidence="8" id="KW-0539">Nucleus</keyword>
<dbReference type="GO" id="GO:0008270">
    <property type="term" value="F:zinc ion binding"/>
    <property type="evidence" value="ECO:0007669"/>
    <property type="project" value="UniProtKB-KW"/>
</dbReference>
<proteinExistence type="predicted"/>
<dbReference type="PROSITE" id="PS00344">
    <property type="entry name" value="GATA_ZN_FINGER_1"/>
    <property type="match status" value="1"/>
</dbReference>
<evidence type="ECO:0000256" key="4">
    <source>
        <dbReference type="ARBA" id="ARBA00022833"/>
    </source>
</evidence>
<keyword evidence="2" id="KW-0479">Metal-binding</keyword>
<evidence type="ECO:0000256" key="7">
    <source>
        <dbReference type="ARBA" id="ARBA00023163"/>
    </source>
</evidence>
<dbReference type="SUPFAM" id="SSF57716">
    <property type="entry name" value="Glucocorticoid receptor-like (DNA-binding domain)"/>
    <property type="match status" value="1"/>
</dbReference>
<dbReference type="Pfam" id="PF08550">
    <property type="entry name" value="GATA_AreA"/>
    <property type="match status" value="1"/>
</dbReference>
<dbReference type="InterPro" id="IPR013860">
    <property type="entry name" value="AreA_GATA"/>
</dbReference>
<feature type="compositionally biased region" description="Basic and acidic residues" evidence="10">
    <location>
        <begin position="272"/>
        <end position="284"/>
    </location>
</feature>
<feature type="region of interest" description="Disordered" evidence="10">
    <location>
        <begin position="148"/>
        <end position="195"/>
    </location>
</feature>
<dbReference type="GO" id="GO:0042128">
    <property type="term" value="P:nitrate assimilation"/>
    <property type="evidence" value="ECO:0007669"/>
    <property type="project" value="UniProtKB-KW"/>
</dbReference>
<dbReference type="PANTHER" id="PTHR10071">
    <property type="entry name" value="TRANSCRIPTION FACTOR GATA FAMILY MEMBER"/>
    <property type="match status" value="1"/>
</dbReference>
<dbReference type="InterPro" id="IPR039355">
    <property type="entry name" value="Transcription_factor_GATA"/>
</dbReference>
<dbReference type="CDD" id="cd00202">
    <property type="entry name" value="ZnF_GATA"/>
    <property type="match status" value="1"/>
</dbReference>
<feature type="compositionally biased region" description="Polar residues" evidence="10">
    <location>
        <begin position="32"/>
        <end position="66"/>
    </location>
</feature>
<feature type="compositionally biased region" description="Low complexity" evidence="10">
    <location>
        <begin position="651"/>
        <end position="672"/>
    </location>
</feature>
<dbReference type="OrthoDB" id="515401at2759"/>
<evidence type="ECO:0000256" key="9">
    <source>
        <dbReference type="PROSITE-ProRule" id="PRU00094"/>
    </source>
</evidence>
<keyword evidence="5" id="KW-0805">Transcription regulation</keyword>
<dbReference type="STRING" id="576137.A0A1L7WFS1"/>
<evidence type="ECO:0000256" key="10">
    <source>
        <dbReference type="SAM" id="MobiDB-lite"/>
    </source>
</evidence>
<keyword evidence="3 9" id="KW-0863">Zinc-finger</keyword>
<keyword evidence="13" id="KW-1185">Reference proteome</keyword>
<dbReference type="Proteomes" id="UP000184330">
    <property type="component" value="Unassembled WGS sequence"/>
</dbReference>
<dbReference type="GO" id="GO:0000122">
    <property type="term" value="P:negative regulation of transcription by RNA polymerase II"/>
    <property type="evidence" value="ECO:0007669"/>
    <property type="project" value="TreeGrafter"/>
</dbReference>
<feature type="compositionally biased region" description="Polar residues" evidence="10">
    <location>
        <begin position="764"/>
        <end position="777"/>
    </location>
</feature>
<dbReference type="Pfam" id="PF00320">
    <property type="entry name" value="GATA"/>
    <property type="match status" value="1"/>
</dbReference>
<feature type="compositionally biased region" description="Low complexity" evidence="10">
    <location>
        <begin position="845"/>
        <end position="862"/>
    </location>
</feature>
<organism evidence="12 13">
    <name type="scientific">Phialocephala subalpina</name>
    <dbReference type="NCBI Taxonomy" id="576137"/>
    <lineage>
        <taxon>Eukaryota</taxon>
        <taxon>Fungi</taxon>
        <taxon>Dikarya</taxon>
        <taxon>Ascomycota</taxon>
        <taxon>Pezizomycotina</taxon>
        <taxon>Leotiomycetes</taxon>
        <taxon>Helotiales</taxon>
        <taxon>Mollisiaceae</taxon>
        <taxon>Phialocephala</taxon>
        <taxon>Phialocephala fortinii species complex</taxon>
    </lineage>
</organism>
<feature type="region of interest" description="Disordered" evidence="10">
    <location>
        <begin position="270"/>
        <end position="327"/>
    </location>
</feature>
<evidence type="ECO:0000256" key="1">
    <source>
        <dbReference type="ARBA" id="ARBA00004123"/>
    </source>
</evidence>
<dbReference type="GO" id="GO:0045944">
    <property type="term" value="P:positive regulation of transcription by RNA polymerase II"/>
    <property type="evidence" value="ECO:0007669"/>
    <property type="project" value="TreeGrafter"/>
</dbReference>
<feature type="region of interest" description="Disordered" evidence="10">
    <location>
        <begin position="205"/>
        <end position="224"/>
    </location>
</feature>
<protein>
    <submittedName>
        <fullName evidence="12">Probable nitrogen regulatory protein areA</fullName>
    </submittedName>
</protein>
<evidence type="ECO:0000259" key="11">
    <source>
        <dbReference type="PROSITE" id="PS50114"/>
    </source>
</evidence>
<evidence type="ECO:0000256" key="5">
    <source>
        <dbReference type="ARBA" id="ARBA00023015"/>
    </source>
</evidence>
<keyword evidence="7" id="KW-0804">Transcription</keyword>
<accession>A0A1L7WFS1</accession>
<feature type="region of interest" description="Disordered" evidence="10">
    <location>
        <begin position="1"/>
        <end position="79"/>
    </location>
</feature>
<dbReference type="SMART" id="SM00401">
    <property type="entry name" value="ZnF_GATA"/>
    <property type="match status" value="1"/>
</dbReference>
<evidence type="ECO:0000256" key="8">
    <source>
        <dbReference type="ARBA" id="ARBA00023242"/>
    </source>
</evidence>